<evidence type="ECO:0000259" key="3">
    <source>
        <dbReference type="PROSITE" id="PS51084"/>
    </source>
</evidence>
<dbReference type="RefSeq" id="WP_203857130.1">
    <property type="nucleotide sequence ID" value="NZ_BAAAZQ010000007.1"/>
</dbReference>
<gene>
    <name evidence="4" type="ORF">Pma05_20980</name>
</gene>
<dbReference type="InterPro" id="IPR011146">
    <property type="entry name" value="HIT-like"/>
</dbReference>
<name>A0ABQ4ELL9_9ACTN</name>
<dbReference type="Gene3D" id="3.30.428.10">
    <property type="entry name" value="HIT-like"/>
    <property type="match status" value="1"/>
</dbReference>
<dbReference type="PANTHER" id="PTHR46648">
    <property type="entry name" value="HIT FAMILY PROTEIN 1"/>
    <property type="match status" value="1"/>
</dbReference>
<evidence type="ECO:0000256" key="1">
    <source>
        <dbReference type="PROSITE-ProRule" id="PRU00464"/>
    </source>
</evidence>
<comment type="caution">
    <text evidence="4">The sequence shown here is derived from an EMBL/GenBank/DDBJ whole genome shotgun (WGS) entry which is preliminary data.</text>
</comment>
<dbReference type="SUPFAM" id="SSF54197">
    <property type="entry name" value="HIT-like"/>
    <property type="match status" value="1"/>
</dbReference>
<feature type="domain" description="HIT" evidence="3">
    <location>
        <begin position="76"/>
        <end position="149"/>
    </location>
</feature>
<dbReference type="PROSITE" id="PS51084">
    <property type="entry name" value="HIT_2"/>
    <property type="match status" value="1"/>
</dbReference>
<evidence type="ECO:0000313" key="4">
    <source>
        <dbReference type="EMBL" id="GIG95525.1"/>
    </source>
</evidence>
<protein>
    <recommendedName>
        <fullName evidence="3">HIT domain-containing protein</fullName>
    </recommendedName>
</protein>
<feature type="region of interest" description="Disordered" evidence="2">
    <location>
        <begin position="1"/>
        <end position="45"/>
    </location>
</feature>
<sequence>MSRSPKSDHLAPVEATGTGQPAPVASTPCARRYGPAGQVESNSCREENDLATASFAERLHLTDHWRTAHAFHSSLPGWLVALPRRHVTSIAELTPAEAVELGPLLHRLSTALHDVVRCAKTYVMQFAEAEGFGHVHFHVVPRMPDLPTEHRGPRVFHYLTRPESEWLTSDRRVEVAVAIAERLRTG</sequence>
<accession>A0ABQ4ELL9</accession>
<evidence type="ECO:0000256" key="2">
    <source>
        <dbReference type="SAM" id="MobiDB-lite"/>
    </source>
</evidence>
<feature type="short sequence motif" description="Histidine triad motif" evidence="1">
    <location>
        <begin position="134"/>
        <end position="138"/>
    </location>
</feature>
<dbReference type="Proteomes" id="UP000621500">
    <property type="component" value="Unassembled WGS sequence"/>
</dbReference>
<feature type="compositionally biased region" description="Basic and acidic residues" evidence="2">
    <location>
        <begin position="1"/>
        <end position="11"/>
    </location>
</feature>
<evidence type="ECO:0000313" key="5">
    <source>
        <dbReference type="Proteomes" id="UP000621500"/>
    </source>
</evidence>
<keyword evidence="5" id="KW-1185">Reference proteome</keyword>
<dbReference type="InterPro" id="IPR001310">
    <property type="entry name" value="Histidine_triad_HIT"/>
</dbReference>
<dbReference type="PANTHER" id="PTHR46648:SF1">
    <property type="entry name" value="ADENOSINE 5'-MONOPHOSPHORAMIDASE HNT1"/>
    <property type="match status" value="1"/>
</dbReference>
<proteinExistence type="predicted"/>
<dbReference type="EMBL" id="BONX01000011">
    <property type="protein sequence ID" value="GIG95525.1"/>
    <property type="molecule type" value="Genomic_DNA"/>
</dbReference>
<dbReference type="InterPro" id="IPR036265">
    <property type="entry name" value="HIT-like_sf"/>
</dbReference>
<organism evidence="4 5">
    <name type="scientific">Plantactinospora mayteni</name>
    <dbReference type="NCBI Taxonomy" id="566021"/>
    <lineage>
        <taxon>Bacteria</taxon>
        <taxon>Bacillati</taxon>
        <taxon>Actinomycetota</taxon>
        <taxon>Actinomycetes</taxon>
        <taxon>Micromonosporales</taxon>
        <taxon>Micromonosporaceae</taxon>
        <taxon>Plantactinospora</taxon>
    </lineage>
</organism>
<reference evidence="4 5" key="1">
    <citation type="submission" date="2021-01" db="EMBL/GenBank/DDBJ databases">
        <title>Whole genome shotgun sequence of Plantactinospora mayteni NBRC 109088.</title>
        <authorList>
            <person name="Komaki H."/>
            <person name="Tamura T."/>
        </authorList>
    </citation>
    <scope>NUCLEOTIDE SEQUENCE [LARGE SCALE GENOMIC DNA]</scope>
    <source>
        <strain evidence="4 5">NBRC 109088</strain>
    </source>
</reference>